<evidence type="ECO:0000313" key="2">
    <source>
        <dbReference type="EMBL" id="SHJ02405.1"/>
    </source>
</evidence>
<name>A0A8G2C921_9BACT</name>
<dbReference type="NCBIfam" id="TIGR04354">
    <property type="entry name" value="amphi-Trp"/>
    <property type="match status" value="1"/>
</dbReference>
<organism evidence="2 3">
    <name type="scientific">Halodesulfovibrio aestuarii</name>
    <dbReference type="NCBI Taxonomy" id="126333"/>
    <lineage>
        <taxon>Bacteria</taxon>
        <taxon>Pseudomonadati</taxon>
        <taxon>Thermodesulfobacteriota</taxon>
        <taxon>Desulfovibrionia</taxon>
        <taxon>Desulfovibrionales</taxon>
        <taxon>Desulfovibrionaceae</taxon>
        <taxon>Halodesulfovibrio</taxon>
    </lineage>
</organism>
<gene>
    <name evidence="1" type="ORF">AB2Z07_11090</name>
    <name evidence="2" type="ORF">SAMN05660830_01391</name>
</gene>
<dbReference type="Proteomes" id="UP001568358">
    <property type="component" value="Unassembled WGS sequence"/>
</dbReference>
<reference evidence="2 3" key="1">
    <citation type="submission" date="2016-11" db="EMBL/GenBank/DDBJ databases">
        <authorList>
            <person name="Varghese N."/>
            <person name="Submissions S."/>
        </authorList>
    </citation>
    <scope>NUCLEOTIDE SEQUENCE [LARGE SCALE GENOMIC DNA]</scope>
    <source>
        <strain evidence="2 3">DSM 17919</strain>
    </source>
</reference>
<evidence type="ECO:0000313" key="1">
    <source>
        <dbReference type="EMBL" id="MEZ6854067.1"/>
    </source>
</evidence>
<accession>A0A8G2C921</accession>
<reference evidence="1 4" key="2">
    <citation type="submission" date="2024-07" db="EMBL/GenBank/DDBJ databases">
        <title>Active virus-host system and metabolic interactions in a Lokiarchaeon culture.</title>
        <authorList>
            <person name="Ponce Toledo R.I."/>
            <person name="Rodrigues Oliveira T."/>
            <person name="Schleper C."/>
        </authorList>
    </citation>
    <scope>NUCLEOTIDE SEQUENCE [LARGE SCALE GENOMIC DNA]</scope>
    <source>
        <strain evidence="1 4">B35</strain>
    </source>
</reference>
<evidence type="ECO:0000313" key="3">
    <source>
        <dbReference type="Proteomes" id="UP000184001"/>
    </source>
</evidence>
<protein>
    <submittedName>
        <fullName evidence="2">Amphi-Trp domain-containing protein</fullName>
    </submittedName>
</protein>
<dbReference type="RefSeq" id="WP_020000641.1">
    <property type="nucleotide sequence ID" value="NZ_CP192219.1"/>
</dbReference>
<proteinExistence type="predicted"/>
<dbReference type="Proteomes" id="UP000184001">
    <property type="component" value="Unassembled WGS sequence"/>
</dbReference>
<keyword evidence="4" id="KW-1185">Reference proteome</keyword>
<dbReference type="AlphaFoldDB" id="A0A8G2C921"/>
<comment type="caution">
    <text evidence="2">The sequence shown here is derived from an EMBL/GenBank/DDBJ whole genome shotgun (WGS) entry which is preliminary data.</text>
</comment>
<evidence type="ECO:0000313" key="4">
    <source>
        <dbReference type="Proteomes" id="UP001568358"/>
    </source>
</evidence>
<sequence length="199" mass="23445">MEKKKIHISGKVPSNLAMSHVECFLEGLRNGNVIVEQDEEKIILQPHAEIEMNIEASVKHDKQRLVITLEWDTPEIETEYDEESLHEHPHWHMHSPRHYDEMHHMHQHGQHAVHYPPTRHDEHNFHSHYHCHGKGEYQLCHTHDHAADHHHYHYEQGSHVHGYRGCCEETPHVPHPGCCAAHNYGVDFKSKRGEHGKKW</sequence>
<dbReference type="InterPro" id="IPR027598">
    <property type="entry name" value="Amphi-Trp_dom"/>
</dbReference>
<dbReference type="EMBL" id="FQZR01000003">
    <property type="protein sequence ID" value="SHJ02405.1"/>
    <property type="molecule type" value="Genomic_DNA"/>
</dbReference>
<dbReference type="EMBL" id="JBFSOO010000008">
    <property type="protein sequence ID" value="MEZ6854067.1"/>
    <property type="molecule type" value="Genomic_DNA"/>
</dbReference>